<reference evidence="8" key="1">
    <citation type="journal article" date="2020" name="Cell">
        <title>Large-Scale Comparative Analyses of Tick Genomes Elucidate Their Genetic Diversity and Vector Capacities.</title>
        <authorList>
            <consortium name="Tick Genome and Microbiome Consortium (TIGMIC)"/>
            <person name="Jia N."/>
            <person name="Wang J."/>
            <person name="Shi W."/>
            <person name="Du L."/>
            <person name="Sun Y."/>
            <person name="Zhan W."/>
            <person name="Jiang J.F."/>
            <person name="Wang Q."/>
            <person name="Zhang B."/>
            <person name="Ji P."/>
            <person name="Bell-Sakyi L."/>
            <person name="Cui X.M."/>
            <person name="Yuan T.T."/>
            <person name="Jiang B.G."/>
            <person name="Yang W.F."/>
            <person name="Lam T.T."/>
            <person name="Chang Q.C."/>
            <person name="Ding S.J."/>
            <person name="Wang X.J."/>
            <person name="Zhu J.G."/>
            <person name="Ruan X.D."/>
            <person name="Zhao L."/>
            <person name="Wei J.T."/>
            <person name="Ye R.Z."/>
            <person name="Que T.C."/>
            <person name="Du C.H."/>
            <person name="Zhou Y.H."/>
            <person name="Cheng J.X."/>
            <person name="Dai P.F."/>
            <person name="Guo W.B."/>
            <person name="Han X.H."/>
            <person name="Huang E.J."/>
            <person name="Li L.F."/>
            <person name="Wei W."/>
            <person name="Gao Y.C."/>
            <person name="Liu J.Z."/>
            <person name="Shao H.Z."/>
            <person name="Wang X."/>
            <person name="Wang C.C."/>
            <person name="Yang T.C."/>
            <person name="Huo Q.B."/>
            <person name="Li W."/>
            <person name="Chen H.Y."/>
            <person name="Chen S.E."/>
            <person name="Zhou L.G."/>
            <person name="Ni X.B."/>
            <person name="Tian J.H."/>
            <person name="Sheng Y."/>
            <person name="Liu T."/>
            <person name="Pan Y.S."/>
            <person name="Xia L.Y."/>
            <person name="Li J."/>
            <person name="Zhao F."/>
            <person name="Cao W.C."/>
        </authorList>
    </citation>
    <scope>NUCLEOTIDE SEQUENCE</scope>
    <source>
        <strain evidence="8">Rsan-2018</strain>
    </source>
</reference>
<dbReference type="AlphaFoldDB" id="A0A9D4Q099"/>
<evidence type="ECO:0000313" key="9">
    <source>
        <dbReference type="Proteomes" id="UP000821837"/>
    </source>
</evidence>
<keyword evidence="3 7" id="KW-0378">Hydrolase</keyword>
<name>A0A9D4Q099_RHISA</name>
<gene>
    <name evidence="8" type="ORF">HPB52_010554</name>
</gene>
<dbReference type="Pfam" id="PF04916">
    <property type="entry name" value="Phospholip_B"/>
    <property type="match status" value="1"/>
</dbReference>
<comment type="similarity">
    <text evidence="1 7">Belongs to the phospholipase B-like family.</text>
</comment>
<reference evidence="8" key="2">
    <citation type="submission" date="2021-09" db="EMBL/GenBank/DDBJ databases">
        <authorList>
            <person name="Jia N."/>
            <person name="Wang J."/>
            <person name="Shi W."/>
            <person name="Du L."/>
            <person name="Sun Y."/>
            <person name="Zhan W."/>
            <person name="Jiang J."/>
            <person name="Wang Q."/>
            <person name="Zhang B."/>
            <person name="Ji P."/>
            <person name="Sakyi L.B."/>
            <person name="Cui X."/>
            <person name="Yuan T."/>
            <person name="Jiang B."/>
            <person name="Yang W."/>
            <person name="Lam T.T.-Y."/>
            <person name="Chang Q."/>
            <person name="Ding S."/>
            <person name="Wang X."/>
            <person name="Zhu J."/>
            <person name="Ruan X."/>
            <person name="Zhao L."/>
            <person name="Wei J."/>
            <person name="Que T."/>
            <person name="Du C."/>
            <person name="Cheng J."/>
            <person name="Dai P."/>
            <person name="Han X."/>
            <person name="Huang E."/>
            <person name="Gao Y."/>
            <person name="Liu J."/>
            <person name="Shao H."/>
            <person name="Ye R."/>
            <person name="Li L."/>
            <person name="Wei W."/>
            <person name="Wang X."/>
            <person name="Wang C."/>
            <person name="Huo Q."/>
            <person name="Li W."/>
            <person name="Guo W."/>
            <person name="Chen H."/>
            <person name="Chen S."/>
            <person name="Zhou L."/>
            <person name="Zhou L."/>
            <person name="Ni X."/>
            <person name="Tian J."/>
            <person name="Zhou Y."/>
            <person name="Sheng Y."/>
            <person name="Liu T."/>
            <person name="Pan Y."/>
            <person name="Xia L."/>
            <person name="Li J."/>
            <person name="Zhao F."/>
            <person name="Cao W."/>
        </authorList>
    </citation>
    <scope>NUCLEOTIDE SEQUENCE</scope>
    <source>
        <strain evidence="8">Rsan-2018</strain>
        <tissue evidence="8">Larvae</tissue>
    </source>
</reference>
<evidence type="ECO:0000313" key="8">
    <source>
        <dbReference type="EMBL" id="KAH7961570.1"/>
    </source>
</evidence>
<keyword evidence="9" id="KW-1185">Reference proteome</keyword>
<proteinExistence type="inferred from homology"/>
<dbReference type="Gene3D" id="3.60.60.30">
    <property type="match status" value="1"/>
</dbReference>
<organism evidence="8 9">
    <name type="scientific">Rhipicephalus sanguineus</name>
    <name type="common">Brown dog tick</name>
    <name type="synonym">Ixodes sanguineus</name>
    <dbReference type="NCBI Taxonomy" id="34632"/>
    <lineage>
        <taxon>Eukaryota</taxon>
        <taxon>Metazoa</taxon>
        <taxon>Ecdysozoa</taxon>
        <taxon>Arthropoda</taxon>
        <taxon>Chelicerata</taxon>
        <taxon>Arachnida</taxon>
        <taxon>Acari</taxon>
        <taxon>Parasitiformes</taxon>
        <taxon>Ixodida</taxon>
        <taxon>Ixodoidea</taxon>
        <taxon>Ixodidae</taxon>
        <taxon>Rhipicephalinae</taxon>
        <taxon>Rhipicephalus</taxon>
        <taxon>Rhipicephalus</taxon>
    </lineage>
</organism>
<protein>
    <recommendedName>
        <fullName evidence="7">Phospholipase B-like</fullName>
        <ecNumber evidence="7">3.1.1.-</ecNumber>
    </recommendedName>
</protein>
<evidence type="ECO:0000256" key="1">
    <source>
        <dbReference type="ARBA" id="ARBA00007835"/>
    </source>
</evidence>
<evidence type="ECO:0000256" key="7">
    <source>
        <dbReference type="RuleBase" id="RU364138"/>
    </source>
</evidence>
<comment type="caution">
    <text evidence="8">The sequence shown here is derived from an EMBL/GenBank/DDBJ whole genome shotgun (WGS) entry which is preliminary data.</text>
</comment>
<sequence>MMFSLQRHFTSQITNRSLFESLQFEAVSGPSTQGVPPFSWRRSPFRELAAHYGQPDPWHFGFERHQWGHCWSLNDCYLRMPPSVFGTLISHVRALIERQLQLRELLSLNASFTNQWRPLSNHDAEFFQAVFGSARRVHGGQVLLQYETAIRERTVKDMRQELLFYDP</sequence>
<dbReference type="GO" id="GO:0004620">
    <property type="term" value="F:phospholipase activity"/>
    <property type="evidence" value="ECO:0007669"/>
    <property type="project" value="InterPro"/>
</dbReference>
<evidence type="ECO:0000256" key="2">
    <source>
        <dbReference type="ARBA" id="ARBA00022729"/>
    </source>
</evidence>
<keyword evidence="2" id="KW-0732">Signal</keyword>
<accession>A0A9D4Q099</accession>
<evidence type="ECO:0000256" key="6">
    <source>
        <dbReference type="ARBA" id="ARBA00023180"/>
    </source>
</evidence>
<evidence type="ECO:0000256" key="4">
    <source>
        <dbReference type="ARBA" id="ARBA00022963"/>
    </source>
</evidence>
<keyword evidence="5 7" id="KW-0443">Lipid metabolism</keyword>
<evidence type="ECO:0000256" key="3">
    <source>
        <dbReference type="ARBA" id="ARBA00022801"/>
    </source>
</evidence>
<comment type="function">
    <text evidence="7">Putative phospholipase.</text>
</comment>
<dbReference type="EC" id="3.1.1.-" evidence="7"/>
<keyword evidence="6" id="KW-0325">Glycoprotein</keyword>
<dbReference type="InterPro" id="IPR007000">
    <property type="entry name" value="PLipase_B-like"/>
</dbReference>
<evidence type="ECO:0000256" key="5">
    <source>
        <dbReference type="ARBA" id="ARBA00023098"/>
    </source>
</evidence>
<dbReference type="Proteomes" id="UP000821837">
    <property type="component" value="Chromosome 3"/>
</dbReference>
<dbReference type="EMBL" id="JABSTV010001249">
    <property type="protein sequence ID" value="KAH7961570.1"/>
    <property type="molecule type" value="Genomic_DNA"/>
</dbReference>
<dbReference type="GO" id="GO:0016042">
    <property type="term" value="P:lipid catabolic process"/>
    <property type="evidence" value="ECO:0007669"/>
    <property type="project" value="UniProtKB-KW"/>
</dbReference>
<keyword evidence="4 7" id="KW-0442">Lipid degradation</keyword>